<dbReference type="EMBL" id="KQ414688">
    <property type="protein sequence ID" value="KOC63659.1"/>
    <property type="molecule type" value="Genomic_DNA"/>
</dbReference>
<accession>A0A0L7QYI6</accession>
<keyword evidence="3" id="KW-1185">Reference proteome</keyword>
<reference evidence="2 3" key="1">
    <citation type="submission" date="2015-07" db="EMBL/GenBank/DDBJ databases">
        <title>The genome of Habropoda laboriosa.</title>
        <authorList>
            <person name="Pan H."/>
            <person name="Kapheim K."/>
        </authorList>
    </citation>
    <scope>NUCLEOTIDE SEQUENCE [LARGE SCALE GENOMIC DNA]</scope>
    <source>
        <strain evidence="2">0110345459</strain>
    </source>
</reference>
<feature type="region of interest" description="Disordered" evidence="1">
    <location>
        <begin position="228"/>
        <end position="256"/>
    </location>
</feature>
<evidence type="ECO:0000256" key="1">
    <source>
        <dbReference type="SAM" id="MobiDB-lite"/>
    </source>
</evidence>
<sequence length="256" mass="28822">MKIVVFFPLIKPFSRVKEVQVRQLGARGPEIEVLPSVLHEKERHRGPERQDLDRHARTTDRVKPFGLLCPVLFIGNFWSTFNKRLSHINHRATVIVLHSEPQNSSSIMCDHCRTYKPLLDAQDDVPRIYDKPPRINPTPTIPRPEASNNGCCSWRQSCCNGGCCDRVGNCCSPQPEARMPEKPAYGNGYGQPSISSQPYLPTDLPMPDRMPCARQERKLPMCYGGDCHDSKAGSKTNCTLGGKNPETESIPRQSER</sequence>
<proteinExistence type="predicted"/>
<dbReference type="OrthoDB" id="5957871at2759"/>
<organism evidence="2 3">
    <name type="scientific">Habropoda laboriosa</name>
    <dbReference type="NCBI Taxonomy" id="597456"/>
    <lineage>
        <taxon>Eukaryota</taxon>
        <taxon>Metazoa</taxon>
        <taxon>Ecdysozoa</taxon>
        <taxon>Arthropoda</taxon>
        <taxon>Hexapoda</taxon>
        <taxon>Insecta</taxon>
        <taxon>Pterygota</taxon>
        <taxon>Neoptera</taxon>
        <taxon>Endopterygota</taxon>
        <taxon>Hymenoptera</taxon>
        <taxon>Apocrita</taxon>
        <taxon>Aculeata</taxon>
        <taxon>Apoidea</taxon>
        <taxon>Anthophila</taxon>
        <taxon>Apidae</taxon>
        <taxon>Habropoda</taxon>
    </lineage>
</organism>
<evidence type="ECO:0000313" key="2">
    <source>
        <dbReference type="EMBL" id="KOC63659.1"/>
    </source>
</evidence>
<dbReference type="Proteomes" id="UP000053825">
    <property type="component" value="Unassembled WGS sequence"/>
</dbReference>
<name>A0A0L7QYI6_9HYME</name>
<evidence type="ECO:0000313" key="3">
    <source>
        <dbReference type="Proteomes" id="UP000053825"/>
    </source>
</evidence>
<gene>
    <name evidence="2" type="ORF">WH47_00727</name>
</gene>
<dbReference type="AlphaFoldDB" id="A0A0L7QYI6"/>
<protein>
    <submittedName>
        <fullName evidence="2">Uncharacterized protein</fullName>
    </submittedName>
</protein>